<dbReference type="Proteomes" id="UP000432015">
    <property type="component" value="Unassembled WGS sequence"/>
</dbReference>
<comment type="subcellular location">
    <subcellularLocation>
        <location evidence="1">Cytoplasm</location>
    </subcellularLocation>
</comment>
<evidence type="ECO:0000256" key="10">
    <source>
        <dbReference type="ARBA" id="ARBA00031323"/>
    </source>
</evidence>
<dbReference type="InterPro" id="IPR029063">
    <property type="entry name" value="SAM-dependent_MTases_sf"/>
</dbReference>
<dbReference type="PANTHER" id="PTHR11579:SF0">
    <property type="entry name" value="PROTEIN-L-ISOASPARTATE(D-ASPARTATE) O-METHYLTRANSFERASE"/>
    <property type="match status" value="1"/>
</dbReference>
<comment type="caution">
    <text evidence="13">The sequence shown here is derived from an EMBL/GenBank/DDBJ whole genome shotgun (WGS) entry which is preliminary data.</text>
</comment>
<keyword evidence="6 13" id="KW-0489">Methyltransferase</keyword>
<dbReference type="NCBIfam" id="TIGR04364">
    <property type="entry name" value="methyltran_FxLD"/>
    <property type="match status" value="1"/>
</dbReference>
<reference evidence="13 14" key="1">
    <citation type="submission" date="2019-11" db="EMBL/GenBank/DDBJ databases">
        <authorList>
            <person name="Cao P."/>
        </authorList>
    </citation>
    <scope>NUCLEOTIDE SEQUENCE [LARGE SCALE GENOMIC DNA]</scope>
    <source>
        <strain evidence="13 14">NEAU-AAG5</strain>
    </source>
</reference>
<evidence type="ECO:0000256" key="8">
    <source>
        <dbReference type="ARBA" id="ARBA00022691"/>
    </source>
</evidence>
<evidence type="ECO:0000256" key="7">
    <source>
        <dbReference type="ARBA" id="ARBA00022679"/>
    </source>
</evidence>
<keyword evidence="7 13" id="KW-0808">Transferase</keyword>
<dbReference type="GO" id="GO:0004719">
    <property type="term" value="F:protein-L-isoaspartate (D-aspartate) O-methyltransferase activity"/>
    <property type="evidence" value="ECO:0007669"/>
    <property type="project" value="UniProtKB-EC"/>
</dbReference>
<dbReference type="EC" id="2.1.1.77" evidence="3"/>
<dbReference type="CDD" id="cd02440">
    <property type="entry name" value="AdoMet_MTases"/>
    <property type="match status" value="1"/>
</dbReference>
<evidence type="ECO:0000256" key="11">
    <source>
        <dbReference type="ARBA" id="ARBA00031350"/>
    </source>
</evidence>
<keyword evidence="5" id="KW-0963">Cytoplasm</keyword>
<evidence type="ECO:0000313" key="13">
    <source>
        <dbReference type="EMBL" id="MUN35395.1"/>
    </source>
</evidence>
<dbReference type="InterPro" id="IPR000682">
    <property type="entry name" value="PCMT"/>
</dbReference>
<name>A0A7K1KTN5_9ACTN</name>
<sequence length="457" mass="48980">MVEQRQGGSLRDIAPSPVRTPVRTDPGKCVVSVDTASRADRAEELRNALVDTIITDHRGKGLAMPAEVEAAMRTVPREVFTPGVTLEEAYENTAVITARRGEEAVSSVSAPYLIAEMLGQAVEALGGLEGRAVLEVGSGGYNASLLRELVGPSGSVTTVDIDPEVTDRAASCLERAGYNDVTVVCADAEHPVEPARRYDLITVTAGAWDIPPAWREQLAEDGVLVVPLRTWGLTRSWALRRSGDRLTSLSHRQCGFVSMRGDGGRSLRYVDVAEGVHLRLDEDTLAAPDALARTVGDLLSQPREVAWAGVSLPPRTMLSNLDLWLATRFAGEAGEFMVLTAQEEAVESGIVAPSWRFGAPAALVEGTFSYRSALKWTDRRFDLGATAHGPAAAAAAERIVEHMRAWLNAASPIPALEVLPARTPDGDLPDGTVLDKRHSRIVLSFPTVISQPEGTNS</sequence>
<accession>A0A7K1KTN5</accession>
<dbReference type="SUPFAM" id="SSF53335">
    <property type="entry name" value="S-adenosyl-L-methionine-dependent methyltransferases"/>
    <property type="match status" value="1"/>
</dbReference>
<proteinExistence type="inferred from homology"/>
<protein>
    <recommendedName>
        <fullName evidence="4">Protein-L-isoaspartate O-methyltransferase</fullName>
        <ecNumber evidence="3">2.1.1.77</ecNumber>
    </recommendedName>
    <alternativeName>
        <fullName evidence="11">L-isoaspartyl protein carboxyl methyltransferase</fullName>
    </alternativeName>
    <alternativeName>
        <fullName evidence="9">Protein L-isoaspartyl methyltransferase</fullName>
    </alternativeName>
    <alternativeName>
        <fullName evidence="10">Protein-beta-aspartate methyltransferase</fullName>
    </alternativeName>
</protein>
<organism evidence="13 14">
    <name type="scientific">Actinomadura litoris</name>
    <dbReference type="NCBI Taxonomy" id="2678616"/>
    <lineage>
        <taxon>Bacteria</taxon>
        <taxon>Bacillati</taxon>
        <taxon>Actinomycetota</taxon>
        <taxon>Actinomycetes</taxon>
        <taxon>Streptosporangiales</taxon>
        <taxon>Thermomonosporaceae</taxon>
        <taxon>Actinomadura</taxon>
    </lineage>
</organism>
<evidence type="ECO:0000313" key="14">
    <source>
        <dbReference type="Proteomes" id="UP000432015"/>
    </source>
</evidence>
<dbReference type="Gene3D" id="3.40.50.150">
    <property type="entry name" value="Vaccinia Virus protein VP39"/>
    <property type="match status" value="1"/>
</dbReference>
<evidence type="ECO:0000256" key="6">
    <source>
        <dbReference type="ARBA" id="ARBA00022603"/>
    </source>
</evidence>
<dbReference type="AlphaFoldDB" id="A0A7K1KTN5"/>
<dbReference type="PANTHER" id="PTHR11579">
    <property type="entry name" value="PROTEIN-L-ISOASPARTATE O-METHYLTRANSFERASE"/>
    <property type="match status" value="1"/>
</dbReference>
<evidence type="ECO:0000256" key="1">
    <source>
        <dbReference type="ARBA" id="ARBA00004496"/>
    </source>
</evidence>
<dbReference type="GO" id="GO:0032259">
    <property type="term" value="P:methylation"/>
    <property type="evidence" value="ECO:0007669"/>
    <property type="project" value="UniProtKB-KW"/>
</dbReference>
<evidence type="ECO:0000256" key="5">
    <source>
        <dbReference type="ARBA" id="ARBA00022490"/>
    </source>
</evidence>
<dbReference type="Pfam" id="PF01135">
    <property type="entry name" value="PCMT"/>
    <property type="match status" value="1"/>
</dbReference>
<dbReference type="InterPro" id="IPR027573">
    <property type="entry name" value="Methyltran_FxLD"/>
</dbReference>
<dbReference type="GO" id="GO:0005737">
    <property type="term" value="C:cytoplasm"/>
    <property type="evidence" value="ECO:0007669"/>
    <property type="project" value="UniProtKB-SubCell"/>
</dbReference>
<evidence type="ECO:0000256" key="9">
    <source>
        <dbReference type="ARBA" id="ARBA00030757"/>
    </source>
</evidence>
<evidence type="ECO:0000256" key="2">
    <source>
        <dbReference type="ARBA" id="ARBA00005369"/>
    </source>
</evidence>
<comment type="similarity">
    <text evidence="2">Belongs to the methyltransferase superfamily. L-isoaspartyl/D-aspartyl protein methyltransferase family.</text>
</comment>
<evidence type="ECO:0000256" key="12">
    <source>
        <dbReference type="SAM" id="MobiDB-lite"/>
    </source>
</evidence>
<dbReference type="EMBL" id="WOFH01000001">
    <property type="protein sequence ID" value="MUN35395.1"/>
    <property type="molecule type" value="Genomic_DNA"/>
</dbReference>
<gene>
    <name evidence="13" type="primary">fxlM</name>
    <name evidence="13" type="ORF">GNZ18_02080</name>
</gene>
<feature type="region of interest" description="Disordered" evidence="12">
    <location>
        <begin position="1"/>
        <end position="26"/>
    </location>
</feature>
<evidence type="ECO:0000256" key="3">
    <source>
        <dbReference type="ARBA" id="ARBA00011890"/>
    </source>
</evidence>
<keyword evidence="8" id="KW-0949">S-adenosyl-L-methionine</keyword>
<keyword evidence="14" id="KW-1185">Reference proteome</keyword>
<evidence type="ECO:0000256" key="4">
    <source>
        <dbReference type="ARBA" id="ARBA00013346"/>
    </source>
</evidence>